<gene>
    <name evidence="1" type="ORF">LOK49_LG15G02463</name>
</gene>
<organism evidence="1 2">
    <name type="scientific">Camellia lanceoleosa</name>
    <dbReference type="NCBI Taxonomy" id="1840588"/>
    <lineage>
        <taxon>Eukaryota</taxon>
        <taxon>Viridiplantae</taxon>
        <taxon>Streptophyta</taxon>
        <taxon>Embryophyta</taxon>
        <taxon>Tracheophyta</taxon>
        <taxon>Spermatophyta</taxon>
        <taxon>Magnoliopsida</taxon>
        <taxon>eudicotyledons</taxon>
        <taxon>Gunneridae</taxon>
        <taxon>Pentapetalae</taxon>
        <taxon>asterids</taxon>
        <taxon>Ericales</taxon>
        <taxon>Theaceae</taxon>
        <taxon>Camellia</taxon>
    </lineage>
</organism>
<evidence type="ECO:0000313" key="1">
    <source>
        <dbReference type="EMBL" id="KAI7984687.1"/>
    </source>
</evidence>
<name>A0ACC0F7L3_9ERIC</name>
<accession>A0ACC0F7L3</accession>
<evidence type="ECO:0000313" key="2">
    <source>
        <dbReference type="Proteomes" id="UP001060215"/>
    </source>
</evidence>
<dbReference type="Proteomes" id="UP001060215">
    <property type="component" value="Chromosome 11"/>
</dbReference>
<keyword evidence="2" id="KW-1185">Reference proteome</keyword>
<protein>
    <submittedName>
        <fullName evidence="1">Vacuolar sorting protein 3</fullName>
    </submittedName>
</protein>
<sequence length="1009" mass="112148">MAKLQLTTRTVLEPLADINPSSLSSSIRSLAFSTLSDSQTLIFAGTDSGILLLLSLNPNSPPNSNTQNSNQFNNNNNNSVPAKSVSFLRYASVSVSSVDYVHIIDHVGQVLVLSGGFLFLVDLLLRQPVRKLGVFKGVSVVARRVRSGVSESTDLVGGDSSGASSSEFSRTGLRLLQKLGGASGIRSNGLKVKESELHRDGNCVFAIVTGRRLVLVELRIGRSDSHGDGDGDGDGGSFLILKEIQCVDGVKTMVWLDDSIIVGSLSGYFLYSCVTGLGGLIFSLPDPASPRLKLLLKEYKVLLLVDNVGVIVNAQGQPVGGSLIFRRAPDSVGEIASCVAVVRNGKMELYHKRSGNCIQIVSFADEEVGSCVVADENGGGQLIVVATPSKVICYRKVPSEEQIKDLLRKKNFEEAISLVEELQSEGEMTKEMLSFVHAQVGFLLLFDLHFEEAVNHFLLSETMQPSEIFPFIMRDPNRWSLLVPRNRYWGLHPPPSPLENVVDDGLMAIQRAIFLKKAGVETAVDDAFLLNPPNRDDLLQSAIENIIRYLHVSREKDLTPSVKEGVDTLLMYLYRALNHVEDMERLASSENSCIVEELETLLNDSGNLRTLAFLYASKGMSAKALAIWRILSRNYSSGHWKDPKVEMDSQQSLNNRISGKEIAAIEASKILEKSSDQDLVLQHIGWIADVDQALAVRVLTSERTDQLSPDEVISAIDPKKVEILQRYLQWLIEDQDSEDTQFHTTYALLLAKSAFETENTSQNSEAGNLEETNMSMFQSPIRERLQIFLQSSELYDPEEVLDLIEGSELWLEKAILYKKLGQETLVLQILALKLEDSEAAEQYCAEIGRPDAYMQLLEMYLDPKDGKEPMFKAAVRLLHNHGESLDPLQVLERLSPDMPLQLASDTILRMLRARLHHHRQGQIVHSLSRAIDIDASLGRLEERSRHVQINDESLCDSCHARLGTKLFAMYPDDTIVCYKCFRRQGESKSITGRDFKRDPMFKAGWLVTR</sequence>
<proteinExistence type="predicted"/>
<dbReference type="EMBL" id="CM045768">
    <property type="protein sequence ID" value="KAI7984687.1"/>
    <property type="molecule type" value="Genomic_DNA"/>
</dbReference>
<reference evidence="1 2" key="1">
    <citation type="journal article" date="2022" name="Plant J.">
        <title>Chromosome-level genome of Camellia lanceoleosa provides a valuable resource for understanding genome evolution and self-incompatibility.</title>
        <authorList>
            <person name="Gong W."/>
            <person name="Xiao S."/>
            <person name="Wang L."/>
            <person name="Liao Z."/>
            <person name="Chang Y."/>
            <person name="Mo W."/>
            <person name="Hu G."/>
            <person name="Li W."/>
            <person name="Zhao G."/>
            <person name="Zhu H."/>
            <person name="Hu X."/>
            <person name="Ji K."/>
            <person name="Xiang X."/>
            <person name="Song Q."/>
            <person name="Yuan D."/>
            <person name="Jin S."/>
            <person name="Zhang L."/>
        </authorList>
    </citation>
    <scope>NUCLEOTIDE SEQUENCE [LARGE SCALE GENOMIC DNA]</scope>
    <source>
        <strain evidence="1">SQ_2022a</strain>
    </source>
</reference>
<comment type="caution">
    <text evidence="1">The sequence shown here is derived from an EMBL/GenBank/DDBJ whole genome shotgun (WGS) entry which is preliminary data.</text>
</comment>